<dbReference type="InterPro" id="IPR013324">
    <property type="entry name" value="RNA_pol_sigma_r3/r4-like"/>
</dbReference>
<dbReference type="InterPro" id="IPR039425">
    <property type="entry name" value="RNA_pol_sigma-70-like"/>
</dbReference>
<dbReference type="Pfam" id="PF08281">
    <property type="entry name" value="Sigma70_r4_2"/>
    <property type="match status" value="1"/>
</dbReference>
<evidence type="ECO:0000256" key="4">
    <source>
        <dbReference type="ARBA" id="ARBA00023163"/>
    </source>
</evidence>
<evidence type="ECO:0000256" key="1">
    <source>
        <dbReference type="ARBA" id="ARBA00010641"/>
    </source>
</evidence>
<name>A0A6N8J7I2_9BACT</name>
<dbReference type="AlphaFoldDB" id="A0A6N8J7I2"/>
<dbReference type="SUPFAM" id="SSF88659">
    <property type="entry name" value="Sigma3 and sigma4 domains of RNA polymerase sigma factors"/>
    <property type="match status" value="1"/>
</dbReference>
<feature type="domain" description="RNA polymerase sigma factor 70 region 4 type 2" evidence="6">
    <location>
        <begin position="124"/>
        <end position="174"/>
    </location>
</feature>
<dbReference type="InterPro" id="IPR014284">
    <property type="entry name" value="RNA_pol_sigma-70_dom"/>
</dbReference>
<dbReference type="InterPro" id="IPR013249">
    <property type="entry name" value="RNA_pol_sigma70_r4_t2"/>
</dbReference>
<dbReference type="Gene3D" id="1.10.10.10">
    <property type="entry name" value="Winged helix-like DNA-binding domain superfamily/Winged helix DNA-binding domain"/>
    <property type="match status" value="1"/>
</dbReference>
<protein>
    <submittedName>
        <fullName evidence="7">Sigma-70 family RNA polymerase sigma factor</fullName>
    </submittedName>
</protein>
<dbReference type="InterPro" id="IPR036388">
    <property type="entry name" value="WH-like_DNA-bd_sf"/>
</dbReference>
<comment type="similarity">
    <text evidence="1">Belongs to the sigma-70 factor family. ECF subfamily.</text>
</comment>
<gene>
    <name evidence="7" type="ORF">GO495_11580</name>
</gene>
<keyword evidence="3" id="KW-0731">Sigma factor</keyword>
<keyword evidence="8" id="KW-1185">Reference proteome</keyword>
<dbReference type="PANTHER" id="PTHR43133">
    <property type="entry name" value="RNA POLYMERASE ECF-TYPE SIGMA FACTO"/>
    <property type="match status" value="1"/>
</dbReference>
<dbReference type="Pfam" id="PF04542">
    <property type="entry name" value="Sigma70_r2"/>
    <property type="match status" value="1"/>
</dbReference>
<reference evidence="7 8" key="1">
    <citation type="submission" date="2019-12" db="EMBL/GenBank/DDBJ databases">
        <title>The draft genomic sequence of strain Chitinophaga oryziterrae JCM 16595.</title>
        <authorList>
            <person name="Zhang X."/>
        </authorList>
    </citation>
    <scope>NUCLEOTIDE SEQUENCE [LARGE SCALE GENOMIC DNA]</scope>
    <source>
        <strain evidence="7 8">JCM 16595</strain>
    </source>
</reference>
<evidence type="ECO:0000259" key="5">
    <source>
        <dbReference type="Pfam" id="PF04542"/>
    </source>
</evidence>
<dbReference type="InterPro" id="IPR007627">
    <property type="entry name" value="RNA_pol_sigma70_r2"/>
</dbReference>
<dbReference type="NCBIfam" id="TIGR02937">
    <property type="entry name" value="sigma70-ECF"/>
    <property type="match status" value="1"/>
</dbReference>
<dbReference type="InterPro" id="IPR013325">
    <property type="entry name" value="RNA_pol_sigma_r2"/>
</dbReference>
<dbReference type="GO" id="GO:0016987">
    <property type="term" value="F:sigma factor activity"/>
    <property type="evidence" value="ECO:0007669"/>
    <property type="project" value="UniProtKB-KW"/>
</dbReference>
<keyword evidence="4" id="KW-0804">Transcription</keyword>
<dbReference type="GO" id="GO:0006352">
    <property type="term" value="P:DNA-templated transcription initiation"/>
    <property type="evidence" value="ECO:0007669"/>
    <property type="project" value="InterPro"/>
</dbReference>
<feature type="domain" description="RNA polymerase sigma-70 region 2" evidence="5">
    <location>
        <begin position="24"/>
        <end position="90"/>
    </location>
</feature>
<dbReference type="OrthoDB" id="9150024at2"/>
<dbReference type="RefSeq" id="WP_157299833.1">
    <property type="nucleotide sequence ID" value="NZ_BAAAZB010000007.1"/>
</dbReference>
<dbReference type="PANTHER" id="PTHR43133:SF46">
    <property type="entry name" value="RNA POLYMERASE SIGMA-70 FACTOR ECF SUBFAMILY"/>
    <property type="match status" value="1"/>
</dbReference>
<evidence type="ECO:0000259" key="6">
    <source>
        <dbReference type="Pfam" id="PF08281"/>
    </source>
</evidence>
<organism evidence="7 8">
    <name type="scientific">Chitinophaga oryziterrae</name>
    <dbReference type="NCBI Taxonomy" id="1031224"/>
    <lineage>
        <taxon>Bacteria</taxon>
        <taxon>Pseudomonadati</taxon>
        <taxon>Bacteroidota</taxon>
        <taxon>Chitinophagia</taxon>
        <taxon>Chitinophagales</taxon>
        <taxon>Chitinophagaceae</taxon>
        <taxon>Chitinophaga</taxon>
    </lineage>
</organism>
<dbReference type="Proteomes" id="UP000468388">
    <property type="component" value="Unassembled WGS sequence"/>
</dbReference>
<evidence type="ECO:0000313" key="7">
    <source>
        <dbReference type="EMBL" id="MVT41225.1"/>
    </source>
</evidence>
<proteinExistence type="inferred from homology"/>
<dbReference type="Gene3D" id="1.10.1740.10">
    <property type="match status" value="1"/>
</dbReference>
<dbReference type="EMBL" id="WRXO01000002">
    <property type="protein sequence ID" value="MVT41225.1"/>
    <property type="molecule type" value="Genomic_DNA"/>
</dbReference>
<keyword evidence="2" id="KW-0805">Transcription regulation</keyword>
<comment type="caution">
    <text evidence="7">The sequence shown here is derived from an EMBL/GenBank/DDBJ whole genome shotgun (WGS) entry which is preliminary data.</text>
</comment>
<evidence type="ECO:0000313" key="8">
    <source>
        <dbReference type="Proteomes" id="UP000468388"/>
    </source>
</evidence>
<dbReference type="SUPFAM" id="SSF88946">
    <property type="entry name" value="Sigma2 domain of RNA polymerase sigma factors"/>
    <property type="match status" value="1"/>
</dbReference>
<dbReference type="GO" id="GO:0003677">
    <property type="term" value="F:DNA binding"/>
    <property type="evidence" value="ECO:0007669"/>
    <property type="project" value="InterPro"/>
</dbReference>
<evidence type="ECO:0000256" key="3">
    <source>
        <dbReference type="ARBA" id="ARBA00023082"/>
    </source>
</evidence>
<dbReference type="CDD" id="cd06171">
    <property type="entry name" value="Sigma70_r4"/>
    <property type="match status" value="1"/>
</dbReference>
<sequence>MQTFKITELWDCMRSGDVNALKELYNSFYNNLFSANFSICTNRDMVKDSIHEAFISIWVNRDKLPPVTSVGGYISTCVRRKVIDALKKESQLETAFLRMDDEHELSYEEVIIAFQEQEAIRKTLKEALSYLTNKQKEVIRLRFFENKNYEEIAQLVGCEQRTIYNCIYEAVKRLRHHFASKHIS</sequence>
<evidence type="ECO:0000256" key="2">
    <source>
        <dbReference type="ARBA" id="ARBA00023015"/>
    </source>
</evidence>
<accession>A0A6N8J7I2</accession>